<feature type="non-terminal residue" evidence="2">
    <location>
        <position position="74"/>
    </location>
</feature>
<gene>
    <name evidence="2" type="ORF">LTR16_006262</name>
</gene>
<evidence type="ECO:0000313" key="3">
    <source>
        <dbReference type="Proteomes" id="UP001357485"/>
    </source>
</evidence>
<organism evidence="2 3">
    <name type="scientific">Cryomyces antarcticus</name>
    <dbReference type="NCBI Taxonomy" id="329879"/>
    <lineage>
        <taxon>Eukaryota</taxon>
        <taxon>Fungi</taxon>
        <taxon>Dikarya</taxon>
        <taxon>Ascomycota</taxon>
        <taxon>Pezizomycotina</taxon>
        <taxon>Dothideomycetes</taxon>
        <taxon>Dothideomycetes incertae sedis</taxon>
        <taxon>Cryomyces</taxon>
    </lineage>
</organism>
<keyword evidence="3" id="KW-1185">Reference proteome</keyword>
<dbReference type="EMBL" id="JAVRRA010025763">
    <property type="protein sequence ID" value="KAK5107583.1"/>
    <property type="molecule type" value="Genomic_DNA"/>
</dbReference>
<reference evidence="2 3" key="1">
    <citation type="submission" date="2023-08" db="EMBL/GenBank/DDBJ databases">
        <title>Black Yeasts Isolated from many extreme environments.</title>
        <authorList>
            <person name="Coleine C."/>
            <person name="Stajich J.E."/>
            <person name="Selbmann L."/>
        </authorList>
    </citation>
    <scope>NUCLEOTIDE SEQUENCE [LARGE SCALE GENOMIC DNA]</scope>
    <source>
        <strain evidence="2 3">CCFEE 536</strain>
    </source>
</reference>
<feature type="non-terminal residue" evidence="2">
    <location>
        <position position="1"/>
    </location>
</feature>
<comment type="caution">
    <text evidence="2">The sequence shown here is derived from an EMBL/GenBank/DDBJ whole genome shotgun (WGS) entry which is preliminary data.</text>
</comment>
<feature type="region of interest" description="Disordered" evidence="1">
    <location>
        <begin position="1"/>
        <end position="74"/>
    </location>
</feature>
<protein>
    <submittedName>
        <fullName evidence="2">Uncharacterized protein</fullName>
    </submittedName>
</protein>
<dbReference type="Proteomes" id="UP001357485">
    <property type="component" value="Unassembled WGS sequence"/>
</dbReference>
<accession>A0ABR0KQI8</accession>
<feature type="compositionally biased region" description="Polar residues" evidence="1">
    <location>
        <begin position="1"/>
        <end position="19"/>
    </location>
</feature>
<proteinExistence type="predicted"/>
<name>A0ABR0KQI8_9PEZI</name>
<evidence type="ECO:0000313" key="2">
    <source>
        <dbReference type="EMBL" id="KAK5107583.1"/>
    </source>
</evidence>
<sequence>AVETSFGDSQNHRSGSTAIPDTLKADSPVGKEVAKAEATEDPSTNDEEEGAGAKSTHQAKTPWQELWDSLTALA</sequence>
<evidence type="ECO:0000256" key="1">
    <source>
        <dbReference type="SAM" id="MobiDB-lite"/>
    </source>
</evidence>
<feature type="compositionally biased region" description="Acidic residues" evidence="1">
    <location>
        <begin position="39"/>
        <end position="50"/>
    </location>
</feature>